<dbReference type="PANTHER" id="PTHR42930">
    <property type="entry name" value="PHOSPHATE-SPECIFIC TRANSPORT SYSTEM ACCESSORY PROTEIN PHOU"/>
    <property type="match status" value="1"/>
</dbReference>
<dbReference type="SUPFAM" id="SSF109755">
    <property type="entry name" value="PhoU-like"/>
    <property type="match status" value="1"/>
</dbReference>
<gene>
    <name evidence="10" type="ORF">TMPK1_17330</name>
</gene>
<comment type="subunit">
    <text evidence="3 8">Homodimer.</text>
</comment>
<dbReference type="GO" id="GO:0006817">
    <property type="term" value="P:phosphate ion transport"/>
    <property type="evidence" value="ECO:0007669"/>
    <property type="project" value="UniProtKB-KW"/>
</dbReference>
<dbReference type="EMBL" id="BOPV01000001">
    <property type="protein sequence ID" value="GIL39496.1"/>
    <property type="molecule type" value="Genomic_DNA"/>
</dbReference>
<evidence type="ECO:0000256" key="2">
    <source>
        <dbReference type="ARBA" id="ARBA00008107"/>
    </source>
</evidence>
<name>A0A8S8XE18_9PROT</name>
<comment type="function">
    <text evidence="7 8">Plays a role in the regulation of phosphate uptake.</text>
</comment>
<protein>
    <recommendedName>
        <fullName evidence="8">Phosphate-specific transport system accessory protein PhoU</fullName>
    </recommendedName>
</protein>
<keyword evidence="11" id="KW-1185">Reference proteome</keyword>
<feature type="domain" description="PhoU" evidence="9">
    <location>
        <begin position="31"/>
        <end position="116"/>
    </location>
</feature>
<organism evidence="10 11">
    <name type="scientific">Roseiterribacter gracilis</name>
    <dbReference type="NCBI Taxonomy" id="2812848"/>
    <lineage>
        <taxon>Bacteria</taxon>
        <taxon>Pseudomonadati</taxon>
        <taxon>Pseudomonadota</taxon>
        <taxon>Alphaproteobacteria</taxon>
        <taxon>Rhodospirillales</taxon>
        <taxon>Roseiterribacteraceae</taxon>
        <taxon>Roseiterribacter</taxon>
    </lineage>
</organism>
<evidence type="ECO:0000256" key="1">
    <source>
        <dbReference type="ARBA" id="ARBA00004496"/>
    </source>
</evidence>
<dbReference type="FunFam" id="1.20.58.220:FF:000004">
    <property type="entry name" value="Phosphate-specific transport system accessory protein PhoU"/>
    <property type="match status" value="1"/>
</dbReference>
<evidence type="ECO:0000256" key="6">
    <source>
        <dbReference type="ARBA" id="ARBA00022592"/>
    </source>
</evidence>
<comment type="similarity">
    <text evidence="2 8">Belongs to the PhoU family.</text>
</comment>
<dbReference type="AlphaFoldDB" id="A0A8S8XE18"/>
<proteinExistence type="inferred from homology"/>
<evidence type="ECO:0000256" key="3">
    <source>
        <dbReference type="ARBA" id="ARBA00011738"/>
    </source>
</evidence>
<evidence type="ECO:0000256" key="8">
    <source>
        <dbReference type="PIRNR" id="PIRNR003107"/>
    </source>
</evidence>
<keyword evidence="4 8" id="KW-0813">Transport</keyword>
<dbReference type="GO" id="GO:0030643">
    <property type="term" value="P:intracellular phosphate ion homeostasis"/>
    <property type="evidence" value="ECO:0007669"/>
    <property type="project" value="InterPro"/>
</dbReference>
<comment type="subcellular location">
    <subcellularLocation>
        <location evidence="1 8">Cytoplasm</location>
    </subcellularLocation>
</comment>
<sequence>MQFAMTVASATPHTFSKFDQELARLDTLLVAMAHSGREQLGRALSALERGDSSQAAAIREADAAIDALEQDVQSLVIHMLTTRQPVADDLRHVLAALKIATDLERIGDHGKNIAKRLTLMSGATNPLTGRVVSLGRTVERAFDKLIVAYEQRDVAAAHEIWAQDGEIDQEHLHVSTALSQQMERDPTTIGSGVQLHFIAKSIERTGDRLTNIAEQIAFYLEGVRTAGERPRIDPSAD</sequence>
<reference evidence="10" key="1">
    <citation type="submission" date="2021-02" db="EMBL/GenBank/DDBJ databases">
        <title>Genome sequence of Rhodospirillales sp. strain TMPK1 isolated from soil.</title>
        <authorList>
            <person name="Nakai R."/>
            <person name="Kusada H."/>
            <person name="Tamaki H."/>
        </authorList>
    </citation>
    <scope>NUCLEOTIDE SEQUENCE</scope>
    <source>
        <strain evidence="10">TMPK1</strain>
    </source>
</reference>
<comment type="caution">
    <text evidence="10">The sequence shown here is derived from an EMBL/GenBank/DDBJ whole genome shotgun (WGS) entry which is preliminary data.</text>
</comment>
<keyword evidence="5 8" id="KW-0963">Cytoplasm</keyword>
<evidence type="ECO:0000256" key="4">
    <source>
        <dbReference type="ARBA" id="ARBA00022448"/>
    </source>
</evidence>
<dbReference type="GO" id="GO:0045936">
    <property type="term" value="P:negative regulation of phosphate metabolic process"/>
    <property type="evidence" value="ECO:0007669"/>
    <property type="project" value="InterPro"/>
</dbReference>
<dbReference type="GO" id="GO:0005737">
    <property type="term" value="C:cytoplasm"/>
    <property type="evidence" value="ECO:0007669"/>
    <property type="project" value="UniProtKB-SubCell"/>
</dbReference>
<evidence type="ECO:0000259" key="9">
    <source>
        <dbReference type="Pfam" id="PF01895"/>
    </source>
</evidence>
<dbReference type="Gene3D" id="1.20.58.220">
    <property type="entry name" value="Phosphate transport system protein phou homolog 2, domain 2"/>
    <property type="match status" value="1"/>
</dbReference>
<accession>A0A8S8XE18</accession>
<dbReference type="InterPro" id="IPR026022">
    <property type="entry name" value="PhoU_dom"/>
</dbReference>
<evidence type="ECO:0000256" key="7">
    <source>
        <dbReference type="ARBA" id="ARBA00056181"/>
    </source>
</evidence>
<evidence type="ECO:0000313" key="10">
    <source>
        <dbReference type="EMBL" id="GIL39496.1"/>
    </source>
</evidence>
<dbReference type="PIRSF" id="PIRSF003107">
    <property type="entry name" value="PhoU"/>
    <property type="match status" value="1"/>
</dbReference>
<dbReference type="Pfam" id="PF01895">
    <property type="entry name" value="PhoU"/>
    <property type="match status" value="2"/>
</dbReference>
<evidence type="ECO:0000313" key="11">
    <source>
        <dbReference type="Proteomes" id="UP000681075"/>
    </source>
</evidence>
<keyword evidence="6 8" id="KW-0592">Phosphate transport</keyword>
<evidence type="ECO:0000256" key="5">
    <source>
        <dbReference type="ARBA" id="ARBA00022490"/>
    </source>
</evidence>
<feature type="domain" description="PhoU" evidence="9">
    <location>
        <begin position="132"/>
        <end position="216"/>
    </location>
</feature>
<dbReference type="InterPro" id="IPR028366">
    <property type="entry name" value="PhoU"/>
</dbReference>
<dbReference type="NCBIfam" id="TIGR02135">
    <property type="entry name" value="phoU_full"/>
    <property type="match status" value="1"/>
</dbReference>
<dbReference type="Proteomes" id="UP000681075">
    <property type="component" value="Unassembled WGS sequence"/>
</dbReference>
<dbReference type="InterPro" id="IPR038078">
    <property type="entry name" value="PhoU-like_sf"/>
</dbReference>
<dbReference type="PANTHER" id="PTHR42930:SF3">
    <property type="entry name" value="PHOSPHATE-SPECIFIC TRANSPORT SYSTEM ACCESSORY PROTEIN PHOU"/>
    <property type="match status" value="1"/>
</dbReference>